<dbReference type="PANTHER" id="PTHR43648:SF1">
    <property type="entry name" value="ELECTRON TRANSFER FLAVOPROTEIN BETA SUBUNIT LYSINE METHYLTRANSFERASE"/>
    <property type="match status" value="1"/>
</dbReference>
<keyword evidence="1" id="KW-0489">Methyltransferase</keyword>
<keyword evidence="2" id="KW-0808">Transferase</keyword>
<sequence length="207" mass="22598">VAIESPAGFNPDEGENAPQLETVKIVTFVPLDESARSRKSNIEIAVRLVAHFATISEIKEREVEEEDWESNWKEYFHPIRVGSNLVICPTWRAHQSLDDDVLIKLDPGMAFGTGHHPTTRMCMELLETLIVGGEKVIDVGCGSGILSISAAKLGAEDILGIEIESRSVKVALENCELNGISSQVTILNGSFPEIRVENATFDVALAN</sequence>
<proteinExistence type="predicted"/>
<reference evidence="3" key="1">
    <citation type="submission" date="2018-05" db="EMBL/GenBank/DDBJ databases">
        <authorList>
            <person name="Lanie J.A."/>
            <person name="Ng W.-L."/>
            <person name="Kazmierczak K.M."/>
            <person name="Andrzejewski T.M."/>
            <person name="Davidsen T.M."/>
            <person name="Wayne K.J."/>
            <person name="Tettelin H."/>
            <person name="Glass J.I."/>
            <person name="Rusch D."/>
            <person name="Podicherti R."/>
            <person name="Tsui H.-C.T."/>
            <person name="Winkler M.E."/>
        </authorList>
    </citation>
    <scope>NUCLEOTIDE SEQUENCE</scope>
</reference>
<dbReference type="SUPFAM" id="SSF53335">
    <property type="entry name" value="S-adenosyl-L-methionine-dependent methyltransferases"/>
    <property type="match status" value="1"/>
</dbReference>
<dbReference type="InterPro" id="IPR050078">
    <property type="entry name" value="Ribosomal_L11_MeTrfase_PrmA"/>
</dbReference>
<name>A0A382IVX6_9ZZZZ</name>
<feature type="non-terminal residue" evidence="3">
    <location>
        <position position="1"/>
    </location>
</feature>
<dbReference type="EMBL" id="UINC01069808">
    <property type="protein sequence ID" value="SVC03469.1"/>
    <property type="molecule type" value="Genomic_DNA"/>
</dbReference>
<accession>A0A382IVX6</accession>
<dbReference type="Pfam" id="PF06325">
    <property type="entry name" value="PrmA"/>
    <property type="match status" value="1"/>
</dbReference>
<organism evidence="3">
    <name type="scientific">marine metagenome</name>
    <dbReference type="NCBI Taxonomy" id="408172"/>
    <lineage>
        <taxon>unclassified sequences</taxon>
        <taxon>metagenomes</taxon>
        <taxon>ecological metagenomes</taxon>
    </lineage>
</organism>
<dbReference type="CDD" id="cd02440">
    <property type="entry name" value="AdoMet_MTases"/>
    <property type="match status" value="1"/>
</dbReference>
<dbReference type="AlphaFoldDB" id="A0A382IVX6"/>
<gene>
    <name evidence="3" type="ORF">METZ01_LOCUS256323</name>
</gene>
<evidence type="ECO:0000313" key="3">
    <source>
        <dbReference type="EMBL" id="SVC03469.1"/>
    </source>
</evidence>
<evidence type="ECO:0008006" key="4">
    <source>
        <dbReference type="Google" id="ProtNLM"/>
    </source>
</evidence>
<dbReference type="GO" id="GO:0032259">
    <property type="term" value="P:methylation"/>
    <property type="evidence" value="ECO:0007669"/>
    <property type="project" value="UniProtKB-KW"/>
</dbReference>
<protein>
    <recommendedName>
        <fullName evidence="4">Ribosomal protein L11 methyltransferase</fullName>
    </recommendedName>
</protein>
<dbReference type="GO" id="GO:0008276">
    <property type="term" value="F:protein methyltransferase activity"/>
    <property type="evidence" value="ECO:0007669"/>
    <property type="project" value="TreeGrafter"/>
</dbReference>
<dbReference type="InterPro" id="IPR029063">
    <property type="entry name" value="SAM-dependent_MTases_sf"/>
</dbReference>
<dbReference type="PANTHER" id="PTHR43648">
    <property type="entry name" value="ELECTRON TRANSFER FLAVOPROTEIN BETA SUBUNIT LYSINE METHYLTRANSFERASE"/>
    <property type="match status" value="1"/>
</dbReference>
<dbReference type="Gene3D" id="3.40.50.150">
    <property type="entry name" value="Vaccinia Virus protein VP39"/>
    <property type="match status" value="1"/>
</dbReference>
<evidence type="ECO:0000256" key="1">
    <source>
        <dbReference type="ARBA" id="ARBA00022603"/>
    </source>
</evidence>
<feature type="non-terminal residue" evidence="3">
    <location>
        <position position="207"/>
    </location>
</feature>
<evidence type="ECO:0000256" key="2">
    <source>
        <dbReference type="ARBA" id="ARBA00022679"/>
    </source>
</evidence>